<proteinExistence type="inferred from homology"/>
<dbReference type="PIRSF" id="PIRSF000241">
    <property type="entry name" value="Urate_oxidase"/>
    <property type="match status" value="1"/>
</dbReference>
<dbReference type="Pfam" id="PF01014">
    <property type="entry name" value="Uricase"/>
    <property type="match status" value="2"/>
</dbReference>
<keyword evidence="8" id="KW-1185">Reference proteome</keyword>
<dbReference type="NCBIfam" id="TIGR03383">
    <property type="entry name" value="urate_oxi"/>
    <property type="match status" value="1"/>
</dbReference>
<dbReference type="EMBL" id="JAMQCR010000001">
    <property type="protein sequence ID" value="MCM2533040.1"/>
    <property type="molecule type" value="Genomic_DNA"/>
</dbReference>
<comment type="caution">
    <text evidence="7">The sequence shown here is derived from an EMBL/GenBank/DDBJ whole genome shotgun (WGS) entry which is preliminary data.</text>
</comment>
<dbReference type="PANTHER" id="PTHR42874">
    <property type="entry name" value="URICASE"/>
    <property type="match status" value="1"/>
</dbReference>
<keyword evidence="3 5" id="KW-0659">Purine metabolism</keyword>
<evidence type="ECO:0000313" key="7">
    <source>
        <dbReference type="EMBL" id="MCM2533040.1"/>
    </source>
</evidence>
<gene>
    <name evidence="7" type="primary">pucL</name>
    <name evidence="7" type="ORF">NDK43_12380</name>
</gene>
<evidence type="ECO:0000256" key="6">
    <source>
        <dbReference type="RuleBase" id="RU004455"/>
    </source>
</evidence>
<comment type="similarity">
    <text evidence="2 5 6">Belongs to the uricase family.</text>
</comment>
<keyword evidence="4 5" id="KW-0560">Oxidoreductase</keyword>
<organism evidence="7 8">
    <name type="scientific">Neobacillus pocheonensis</name>
    <dbReference type="NCBI Taxonomy" id="363869"/>
    <lineage>
        <taxon>Bacteria</taxon>
        <taxon>Bacillati</taxon>
        <taxon>Bacillota</taxon>
        <taxon>Bacilli</taxon>
        <taxon>Bacillales</taxon>
        <taxon>Bacillaceae</taxon>
        <taxon>Neobacillus</taxon>
    </lineage>
</organism>
<dbReference type="PANTHER" id="PTHR42874:SF1">
    <property type="entry name" value="URICASE"/>
    <property type="match status" value="1"/>
</dbReference>
<dbReference type="SUPFAM" id="SSF55620">
    <property type="entry name" value="Tetrahydrobiopterin biosynthesis enzymes-like"/>
    <property type="match status" value="2"/>
</dbReference>
<dbReference type="PRINTS" id="PR00093">
    <property type="entry name" value="URICASE"/>
</dbReference>
<evidence type="ECO:0000256" key="1">
    <source>
        <dbReference type="ARBA" id="ARBA00004831"/>
    </source>
</evidence>
<evidence type="ECO:0000256" key="4">
    <source>
        <dbReference type="ARBA" id="ARBA00023002"/>
    </source>
</evidence>
<comment type="function">
    <text evidence="5 6">Catalyzes the oxidation of uric acid to 5-hydroxyisourate, which is further processed to form (S)-allantoin.</text>
</comment>
<dbReference type="Gene3D" id="3.10.270.10">
    <property type="entry name" value="Urate Oxidase"/>
    <property type="match status" value="1"/>
</dbReference>
<evidence type="ECO:0000256" key="2">
    <source>
        <dbReference type="ARBA" id="ARBA00009760"/>
    </source>
</evidence>
<comment type="pathway">
    <text evidence="1 5">Purine metabolism; urate degradation; (S)-allantoin from urate: step 1/3.</text>
</comment>
<sequence length="324" mass="36814">MSSQERVMYYGKGDVFVFRTYQKPLEGIKVIPESGFTGRNNVIFGMNAKIALEGDFLHSFTKADNSCVVATDSMKNFILRQAAQYHGPTFEGFLHFVCNCFLNTYSHITSVQIIADEIPFESVQVAGQDGLETSPVVYRHSRNELITTTVKVARTENGNELVKQESGMKNLHLIKVKGSSFYGFIQDEYTTLPEAQDRPLYIYLDIIYRYNNKADAVYDNPAVYVPAEQVRDIAASMFHSLNNKSIQDLIYQIGLQVLERFPQLTEVQFESNNRTWEPIVEHIPESEGRVFTEPRPPYGFQGFVVSRQDLVNEGREIAGESVKS</sequence>
<reference evidence="7 8" key="1">
    <citation type="submission" date="2022-06" db="EMBL/GenBank/DDBJ databases">
        <authorList>
            <person name="Jeon C.O."/>
        </authorList>
    </citation>
    <scope>NUCLEOTIDE SEQUENCE [LARGE SCALE GENOMIC DNA]</scope>
    <source>
        <strain evidence="7 8">KCTC 13943</strain>
    </source>
</reference>
<comment type="catalytic activity">
    <reaction evidence="5 6">
        <text>urate + O2 + H2O = 5-hydroxyisourate + H2O2</text>
        <dbReference type="Rhea" id="RHEA:21368"/>
        <dbReference type="ChEBI" id="CHEBI:15377"/>
        <dbReference type="ChEBI" id="CHEBI:15379"/>
        <dbReference type="ChEBI" id="CHEBI:16240"/>
        <dbReference type="ChEBI" id="CHEBI:17775"/>
        <dbReference type="ChEBI" id="CHEBI:18072"/>
        <dbReference type="EC" id="1.7.3.3"/>
    </reaction>
</comment>
<dbReference type="Proteomes" id="UP001523262">
    <property type="component" value="Unassembled WGS sequence"/>
</dbReference>
<accession>A0ABT0W9M3</accession>
<evidence type="ECO:0000256" key="3">
    <source>
        <dbReference type="ARBA" id="ARBA00022631"/>
    </source>
</evidence>
<dbReference type="InterPro" id="IPR002042">
    <property type="entry name" value="Uricase"/>
</dbReference>
<protein>
    <recommendedName>
        <fullName evidence="5 6">Uricase</fullName>
        <ecNumber evidence="5 6">1.7.3.3</ecNumber>
    </recommendedName>
    <alternativeName>
        <fullName evidence="5">Urate oxidase</fullName>
    </alternativeName>
</protein>
<dbReference type="EC" id="1.7.3.3" evidence="5 6"/>
<evidence type="ECO:0000313" key="8">
    <source>
        <dbReference type="Proteomes" id="UP001523262"/>
    </source>
</evidence>
<name>A0ABT0W9M3_9BACI</name>
<evidence type="ECO:0000256" key="5">
    <source>
        <dbReference type="PIRNR" id="PIRNR000241"/>
    </source>
</evidence>